<evidence type="ECO:0000256" key="12">
    <source>
        <dbReference type="SAM" id="Phobius"/>
    </source>
</evidence>
<name>A0A1L6BZX1_9MOLL</name>
<dbReference type="InterPro" id="IPR035908">
    <property type="entry name" value="F0_ATP_A_sf"/>
</dbReference>
<dbReference type="RefSeq" id="YP_009340654.1">
    <property type="nucleotide sequence ID" value="NC_033379.1"/>
</dbReference>
<feature type="transmembrane region" description="Helical" evidence="12">
    <location>
        <begin position="6"/>
        <end position="37"/>
    </location>
</feature>
<dbReference type="GO" id="GO:0045259">
    <property type="term" value="C:proton-transporting ATP synthase complex"/>
    <property type="evidence" value="ECO:0007669"/>
    <property type="project" value="UniProtKB-KW"/>
</dbReference>
<evidence type="ECO:0000256" key="8">
    <source>
        <dbReference type="ARBA" id="ARBA00023065"/>
    </source>
</evidence>
<dbReference type="PANTHER" id="PTHR11410:SF0">
    <property type="entry name" value="ATP SYNTHASE SUBUNIT A"/>
    <property type="match status" value="1"/>
</dbReference>
<protein>
    <recommendedName>
        <fullName evidence="11">ATP synthase subunit a</fullName>
    </recommendedName>
</protein>
<evidence type="ECO:0000256" key="5">
    <source>
        <dbReference type="ARBA" id="ARBA00022692"/>
    </source>
</evidence>
<evidence type="ECO:0000256" key="4">
    <source>
        <dbReference type="ARBA" id="ARBA00022547"/>
    </source>
</evidence>
<keyword evidence="4" id="KW-0138">CF(0)</keyword>
<dbReference type="PROSITE" id="PS00449">
    <property type="entry name" value="ATPASE_A"/>
    <property type="match status" value="1"/>
</dbReference>
<evidence type="ECO:0000256" key="2">
    <source>
        <dbReference type="ARBA" id="ARBA00006810"/>
    </source>
</evidence>
<keyword evidence="10" id="KW-0066">ATP synthesis</keyword>
<keyword evidence="13" id="KW-0496">Mitochondrion</keyword>
<evidence type="ECO:0000256" key="1">
    <source>
        <dbReference type="ARBA" id="ARBA00004141"/>
    </source>
</evidence>
<dbReference type="PANTHER" id="PTHR11410">
    <property type="entry name" value="ATP SYNTHASE SUBUNIT A"/>
    <property type="match status" value="1"/>
</dbReference>
<dbReference type="InterPro" id="IPR000568">
    <property type="entry name" value="ATP_synth_F0_asu"/>
</dbReference>
<gene>
    <name evidence="13" type="primary">atp6</name>
</gene>
<accession>A0A1L6BZX1</accession>
<dbReference type="CDD" id="cd00310">
    <property type="entry name" value="ATP-synt_Fo_a_6"/>
    <property type="match status" value="1"/>
</dbReference>
<dbReference type="EMBL" id="KY244019">
    <property type="protein sequence ID" value="APQ42943.1"/>
    <property type="molecule type" value="Genomic_DNA"/>
</dbReference>
<keyword evidence="7 12" id="KW-1133">Transmembrane helix</keyword>
<evidence type="ECO:0000256" key="9">
    <source>
        <dbReference type="ARBA" id="ARBA00023136"/>
    </source>
</evidence>
<comment type="subcellular location">
    <subcellularLocation>
        <location evidence="1">Membrane</location>
        <topology evidence="1">Multi-pass membrane protein</topology>
    </subcellularLocation>
    <subcellularLocation>
        <location evidence="11">Mitochondrion inner membrane</location>
        <topology evidence="11">Multi-pass membrane protein</topology>
    </subcellularLocation>
</comment>
<dbReference type="CTD" id="4508"/>
<geneLocation type="mitochondrion" evidence="13"/>
<keyword evidence="9 12" id="KW-0472">Membrane</keyword>
<dbReference type="InterPro" id="IPR023011">
    <property type="entry name" value="ATP_synth_F0_asu_AS"/>
</dbReference>
<comment type="similarity">
    <text evidence="2">Belongs to the ATPase A chain family.</text>
</comment>
<feature type="transmembrane region" description="Helical" evidence="12">
    <location>
        <begin position="86"/>
        <end position="110"/>
    </location>
</feature>
<feature type="transmembrane region" description="Helical" evidence="12">
    <location>
        <begin position="49"/>
        <end position="80"/>
    </location>
</feature>
<proteinExistence type="inferred from homology"/>
<feature type="transmembrane region" description="Helical" evidence="12">
    <location>
        <begin position="122"/>
        <end position="142"/>
    </location>
</feature>
<keyword evidence="5 12" id="KW-0812">Transmembrane</keyword>
<evidence type="ECO:0000256" key="11">
    <source>
        <dbReference type="RuleBase" id="RU004450"/>
    </source>
</evidence>
<dbReference type="SUPFAM" id="SSF81336">
    <property type="entry name" value="F1F0 ATP synthase subunit A"/>
    <property type="match status" value="1"/>
</dbReference>
<dbReference type="GO" id="GO:0046933">
    <property type="term" value="F:proton-transporting ATP synthase activity, rotational mechanism"/>
    <property type="evidence" value="ECO:0007669"/>
    <property type="project" value="TreeGrafter"/>
</dbReference>
<feature type="transmembrane region" description="Helical" evidence="12">
    <location>
        <begin position="191"/>
        <end position="210"/>
    </location>
</feature>
<reference evidence="13" key="1">
    <citation type="journal article" date="2016" name="BMC Evol. Biol.">
        <title>Monoplacophoran mitochondrial genomes: convergent gene arrangements and little phylogenetic signal.</title>
        <authorList>
            <person name="Stoger I."/>
            <person name="Kocot K.M."/>
            <person name="Poustka A.J."/>
            <person name="Wilson N.G."/>
            <person name="Ivanov D."/>
            <person name="Halanych K.M."/>
            <person name="Schrodl M."/>
        </authorList>
    </citation>
    <scope>NUCLEOTIDE SEQUENCE</scope>
</reference>
<dbReference type="NCBIfam" id="TIGR01131">
    <property type="entry name" value="ATP_synt_6_or_A"/>
    <property type="match status" value="1"/>
</dbReference>
<keyword evidence="8" id="KW-0406">Ion transport</keyword>
<feature type="transmembrane region" description="Helical" evidence="12">
    <location>
        <begin position="162"/>
        <end position="184"/>
    </location>
</feature>
<evidence type="ECO:0000256" key="7">
    <source>
        <dbReference type="ARBA" id="ARBA00022989"/>
    </source>
</evidence>
<dbReference type="InterPro" id="IPR045083">
    <property type="entry name" value="ATP_synth_F0_asu_bact/mt"/>
</dbReference>
<dbReference type="AlphaFoldDB" id="A0A1L6BZX1"/>
<keyword evidence="3" id="KW-0813">Transport</keyword>
<evidence type="ECO:0000313" key="13">
    <source>
        <dbReference type="EMBL" id="APQ42943.1"/>
    </source>
</evidence>
<dbReference type="Gene3D" id="1.20.120.220">
    <property type="entry name" value="ATP synthase, F0 complex, subunit A"/>
    <property type="match status" value="1"/>
</dbReference>
<keyword evidence="6" id="KW-0375">Hydrogen ion transport</keyword>
<evidence type="ECO:0000256" key="3">
    <source>
        <dbReference type="ARBA" id="ARBA00022448"/>
    </source>
</evidence>
<dbReference type="PRINTS" id="PR00123">
    <property type="entry name" value="ATPASEA"/>
</dbReference>
<evidence type="ECO:0000256" key="6">
    <source>
        <dbReference type="ARBA" id="ARBA00022781"/>
    </source>
</evidence>
<dbReference type="Pfam" id="PF00119">
    <property type="entry name" value="ATP-synt_A"/>
    <property type="match status" value="1"/>
</dbReference>
<sequence>MFSLSGVVWVMTLWVLVLVSGAVWVSTSRLMLLMVLLSKVLSPDSMRSFGAVWGGFVSLLASMFFCIVSLNFAGLIPYVFSPTSHLAVTLGFSLPLWSSMIISGMLYSPLKVLASLLPEGAPWYLASFLVLVETLSIMVRPLTLAIRLAANIGSGHIVLGLVGGYLAGALHSMSFFGVICLLVVSSFYFMFEIVVALLQGYIFFVLASLYSDDHPL</sequence>
<dbReference type="GeneID" id="30861640"/>
<organism evidence="13">
    <name type="scientific">Vema ewingi</name>
    <dbReference type="NCBI Taxonomy" id="1930079"/>
    <lineage>
        <taxon>Eukaryota</taxon>
        <taxon>Metazoa</taxon>
        <taxon>Spiralia</taxon>
        <taxon>Lophotrochozoa</taxon>
        <taxon>Mollusca</taxon>
        <taxon>Monoplacophora</taxon>
        <taxon>Tryblidiida</taxon>
        <taxon>Neopilinidae</taxon>
        <taxon>Vema</taxon>
    </lineage>
</organism>
<evidence type="ECO:0000256" key="10">
    <source>
        <dbReference type="ARBA" id="ARBA00023310"/>
    </source>
</evidence>
<dbReference type="GO" id="GO:0005743">
    <property type="term" value="C:mitochondrial inner membrane"/>
    <property type="evidence" value="ECO:0007669"/>
    <property type="project" value="UniProtKB-SubCell"/>
</dbReference>